<organism evidence="13 14">
    <name type="scientific">Lepeophtheirus salmonis</name>
    <name type="common">Salmon louse</name>
    <name type="synonym">Caligus salmonis</name>
    <dbReference type="NCBI Taxonomy" id="72036"/>
    <lineage>
        <taxon>Eukaryota</taxon>
        <taxon>Metazoa</taxon>
        <taxon>Ecdysozoa</taxon>
        <taxon>Arthropoda</taxon>
        <taxon>Crustacea</taxon>
        <taxon>Multicrustacea</taxon>
        <taxon>Hexanauplia</taxon>
        <taxon>Copepoda</taxon>
        <taxon>Siphonostomatoida</taxon>
        <taxon>Caligidae</taxon>
        <taxon>Lepeophtheirus</taxon>
    </lineage>
</organism>
<evidence type="ECO:0000256" key="8">
    <source>
        <dbReference type="ARBA" id="ARBA00022989"/>
    </source>
</evidence>
<evidence type="ECO:0000256" key="11">
    <source>
        <dbReference type="ARBA" id="ARBA00023303"/>
    </source>
</evidence>
<dbReference type="PANTHER" id="PTHR11893:SF41">
    <property type="entry name" value="INNEXIN INX2"/>
    <property type="match status" value="1"/>
</dbReference>
<dbReference type="PROSITE" id="PS51013">
    <property type="entry name" value="PANNEXIN"/>
    <property type="match status" value="1"/>
</dbReference>
<keyword evidence="11 12" id="KW-0407">Ion channel</keyword>
<evidence type="ECO:0000256" key="9">
    <source>
        <dbReference type="ARBA" id="ARBA00023065"/>
    </source>
</evidence>
<evidence type="ECO:0000256" key="12">
    <source>
        <dbReference type="RuleBase" id="RU010713"/>
    </source>
</evidence>
<keyword evidence="9 12" id="KW-0406">Ion transport</keyword>
<evidence type="ECO:0000256" key="4">
    <source>
        <dbReference type="ARBA" id="ARBA00022475"/>
    </source>
</evidence>
<evidence type="ECO:0000256" key="2">
    <source>
        <dbReference type="ARBA" id="ARBA00004651"/>
    </source>
</evidence>
<evidence type="ECO:0000256" key="1">
    <source>
        <dbReference type="ARBA" id="ARBA00004610"/>
    </source>
</evidence>
<dbReference type="GO" id="GO:0005921">
    <property type="term" value="C:gap junction"/>
    <property type="evidence" value="ECO:0007669"/>
    <property type="project" value="UniProtKB-SubCell"/>
</dbReference>
<dbReference type="InterPro" id="IPR000990">
    <property type="entry name" value="Innexin"/>
</dbReference>
<keyword evidence="4" id="KW-1003">Cell membrane</keyword>
<dbReference type="Pfam" id="PF00876">
    <property type="entry name" value="Innexin"/>
    <property type="match status" value="1"/>
</dbReference>
<protein>
    <recommendedName>
        <fullName evidence="12">Innexin</fullName>
    </recommendedName>
</protein>
<dbReference type="PANTHER" id="PTHR11893">
    <property type="entry name" value="INNEXIN"/>
    <property type="match status" value="1"/>
</dbReference>
<dbReference type="GO" id="GO:0034220">
    <property type="term" value="P:monoatomic ion transmembrane transport"/>
    <property type="evidence" value="ECO:0007669"/>
    <property type="project" value="UniProtKB-KW"/>
</dbReference>
<keyword evidence="5 12" id="KW-0812">Transmembrane</keyword>
<dbReference type="GO" id="GO:0005886">
    <property type="term" value="C:plasma membrane"/>
    <property type="evidence" value="ECO:0007669"/>
    <property type="project" value="UniProtKB-SubCell"/>
</dbReference>
<comment type="similarity">
    <text evidence="12">Belongs to the pannexin family.</text>
</comment>
<keyword evidence="10 12" id="KW-0472">Membrane</keyword>
<comment type="function">
    <text evidence="12">Structural component of the gap junctions.</text>
</comment>
<evidence type="ECO:0000313" key="14">
    <source>
        <dbReference type="Proteomes" id="UP000675881"/>
    </source>
</evidence>
<dbReference type="Proteomes" id="UP000675881">
    <property type="component" value="Chromosome 10"/>
</dbReference>
<keyword evidence="3 12" id="KW-0813">Transport</keyword>
<evidence type="ECO:0000256" key="5">
    <source>
        <dbReference type="ARBA" id="ARBA00022692"/>
    </source>
</evidence>
<keyword evidence="6" id="KW-0303">Gap junction</keyword>
<accession>A0A7R8H1J4</accession>
<dbReference type="OrthoDB" id="6330523at2759"/>
<keyword evidence="14" id="KW-1185">Reference proteome</keyword>
<dbReference type="AlphaFoldDB" id="A0A7R8H1J4"/>
<evidence type="ECO:0000256" key="3">
    <source>
        <dbReference type="ARBA" id="ARBA00022448"/>
    </source>
</evidence>
<evidence type="ECO:0000313" key="13">
    <source>
        <dbReference type="EMBL" id="CAF2794981.1"/>
    </source>
</evidence>
<dbReference type="GO" id="GO:0005243">
    <property type="term" value="F:gap junction channel activity"/>
    <property type="evidence" value="ECO:0007669"/>
    <property type="project" value="TreeGrafter"/>
</dbReference>
<evidence type="ECO:0000256" key="10">
    <source>
        <dbReference type="ARBA" id="ARBA00023136"/>
    </source>
</evidence>
<evidence type="ECO:0000256" key="7">
    <source>
        <dbReference type="ARBA" id="ARBA00022949"/>
    </source>
</evidence>
<proteinExistence type="inferred from homology"/>
<evidence type="ECO:0000256" key="6">
    <source>
        <dbReference type="ARBA" id="ARBA00022868"/>
    </source>
</evidence>
<keyword evidence="7" id="KW-0965">Cell junction</keyword>
<dbReference type="EMBL" id="HG994589">
    <property type="protein sequence ID" value="CAF2794981.1"/>
    <property type="molecule type" value="Genomic_DNA"/>
</dbReference>
<gene>
    <name evidence="12" type="primary">inx</name>
    <name evidence="13" type="ORF">LSAA_2699</name>
</gene>
<comment type="subcellular location">
    <subcellularLocation>
        <location evidence="1">Cell junction</location>
        <location evidence="1">Gap junction</location>
    </subcellularLocation>
    <subcellularLocation>
        <location evidence="2 12">Cell membrane</location>
        <topology evidence="2 12">Multi-pass membrane protein</topology>
    </subcellularLocation>
</comment>
<name>A0A7R8H1J4_LEPSM</name>
<dbReference type="GO" id="GO:0007602">
    <property type="term" value="P:phototransduction"/>
    <property type="evidence" value="ECO:0007669"/>
    <property type="project" value="TreeGrafter"/>
</dbReference>
<keyword evidence="8 12" id="KW-1133">Transmembrane helix</keyword>
<feature type="transmembrane region" description="Helical" evidence="12">
    <location>
        <begin position="104"/>
        <end position="125"/>
    </location>
</feature>
<reference evidence="13" key="1">
    <citation type="submission" date="2021-02" db="EMBL/GenBank/DDBJ databases">
        <authorList>
            <person name="Bekaert M."/>
        </authorList>
    </citation>
    <scope>NUCLEOTIDE SEQUENCE</scope>
    <source>
        <strain evidence="13">IoA-00</strain>
    </source>
</reference>
<comment type="caution">
    <text evidence="12">Lacks conserved residue(s) required for the propagation of feature annotation.</text>
</comment>
<sequence length="235" mass="27120">MLFYIPRKLWKSFEGGLMESFGKDAKNSVLLPEECDDNSENALYREAVARNMLIFFTALYTTTTDTFYSFSYVSCTFHSVGTAAGEQKFNSLCVLSLNIINEKIYVLLWFWLFGVTIATAIHLFYRLAVIMMPHVRPTLLMMRARTFKPEDSKSVRRILARCYLGDWWVLYQIGRNSNTHFFRYLLRYIDCKFTSIDKAESSVDDSLGGRAYEDGSGSENGKPRKRGRVAMPYVV</sequence>